<feature type="transmembrane region" description="Helical" evidence="1">
    <location>
        <begin position="189"/>
        <end position="209"/>
    </location>
</feature>
<organism evidence="2 3">
    <name type="scientific">Favolaschia claudopus</name>
    <dbReference type="NCBI Taxonomy" id="2862362"/>
    <lineage>
        <taxon>Eukaryota</taxon>
        <taxon>Fungi</taxon>
        <taxon>Dikarya</taxon>
        <taxon>Basidiomycota</taxon>
        <taxon>Agaricomycotina</taxon>
        <taxon>Agaricomycetes</taxon>
        <taxon>Agaricomycetidae</taxon>
        <taxon>Agaricales</taxon>
        <taxon>Marasmiineae</taxon>
        <taxon>Mycenaceae</taxon>
        <taxon>Favolaschia</taxon>
    </lineage>
</organism>
<keyword evidence="1" id="KW-0472">Membrane</keyword>
<evidence type="ECO:0000313" key="2">
    <source>
        <dbReference type="EMBL" id="KAK7057869.1"/>
    </source>
</evidence>
<evidence type="ECO:0000256" key="1">
    <source>
        <dbReference type="SAM" id="Phobius"/>
    </source>
</evidence>
<accession>A0AAW0E2U8</accession>
<dbReference type="EMBL" id="JAWWNJ010000004">
    <property type="protein sequence ID" value="KAK7057869.1"/>
    <property type="molecule type" value="Genomic_DNA"/>
</dbReference>
<keyword evidence="1" id="KW-1133">Transmembrane helix</keyword>
<feature type="transmembrane region" description="Helical" evidence="1">
    <location>
        <begin position="221"/>
        <end position="245"/>
    </location>
</feature>
<gene>
    <name evidence="2" type="ORF">R3P38DRAFT_2599412</name>
</gene>
<dbReference type="AlphaFoldDB" id="A0AAW0E2U8"/>
<sequence length="268" mass="29862">MGSSPSIFEKSPQEHAQAAAEELERLREGGIWPPIPAERPGCVRVQFYTYLYRLHDNLRPDMEALVPLEKSGELSLFAVRRLWGLETCSLIDPRPGGLKLGFPMDVNFVPAPTVREMLETYGCMKVIEPYASFETLVKRQTRQIALACASVLHSYGILASAGARADFFAASAFVKRISSKKYRIGQSHYLVINWVTLLILLALTFLYFSPLGHRLYVQGAALIQMIISLRSLEIMIPAAAGTAFLRVAEARTRMLGQENEKMVIVLSG</sequence>
<proteinExistence type="predicted"/>
<reference evidence="2 3" key="1">
    <citation type="journal article" date="2024" name="J Genomics">
        <title>Draft genome sequencing and assembly of Favolaschia claudopus CIRM-BRFM 2984 isolated from oak limbs.</title>
        <authorList>
            <person name="Navarro D."/>
            <person name="Drula E."/>
            <person name="Chaduli D."/>
            <person name="Cazenave R."/>
            <person name="Ahrendt S."/>
            <person name="Wang J."/>
            <person name="Lipzen A."/>
            <person name="Daum C."/>
            <person name="Barry K."/>
            <person name="Grigoriev I.V."/>
            <person name="Favel A."/>
            <person name="Rosso M.N."/>
            <person name="Martin F."/>
        </authorList>
    </citation>
    <scope>NUCLEOTIDE SEQUENCE [LARGE SCALE GENOMIC DNA]</scope>
    <source>
        <strain evidence="2 3">CIRM-BRFM 2984</strain>
    </source>
</reference>
<keyword evidence="3" id="KW-1185">Reference proteome</keyword>
<comment type="caution">
    <text evidence="2">The sequence shown here is derived from an EMBL/GenBank/DDBJ whole genome shotgun (WGS) entry which is preliminary data.</text>
</comment>
<name>A0AAW0E2U8_9AGAR</name>
<protein>
    <submittedName>
        <fullName evidence="2">Uncharacterized protein</fullName>
    </submittedName>
</protein>
<evidence type="ECO:0000313" key="3">
    <source>
        <dbReference type="Proteomes" id="UP001362999"/>
    </source>
</evidence>
<keyword evidence="1" id="KW-0812">Transmembrane</keyword>
<dbReference type="Proteomes" id="UP001362999">
    <property type="component" value="Unassembled WGS sequence"/>
</dbReference>